<comment type="caution">
    <text evidence="2">The sequence shown here is derived from an EMBL/GenBank/DDBJ whole genome shotgun (WGS) entry which is preliminary data.</text>
</comment>
<dbReference type="EMBL" id="BLLK01000025">
    <property type="protein sequence ID" value="GFH48003.1"/>
    <property type="molecule type" value="Genomic_DNA"/>
</dbReference>
<name>A0AAD3H2T5_9STRA</name>
<dbReference type="Proteomes" id="UP001054902">
    <property type="component" value="Unassembled WGS sequence"/>
</dbReference>
<dbReference type="AlphaFoldDB" id="A0AAD3H2T5"/>
<evidence type="ECO:0000313" key="3">
    <source>
        <dbReference type="Proteomes" id="UP001054902"/>
    </source>
</evidence>
<evidence type="ECO:0000256" key="1">
    <source>
        <dbReference type="SAM" id="MobiDB-lite"/>
    </source>
</evidence>
<accession>A0AAD3H2T5</accession>
<sequence length="140" mass="14975">MSFPTPEQLFGKFLSKKTSAITVSPSEDPVIDDSEPPSPIPVSISTQVNGRNESNSDESLQSATGTAQANDENLISSVEASGNATTVSPLRDSVVPDPQERHGPNEDVLEIAPNDNDINDRNEVPQDDHAVFGHQILSLI</sequence>
<keyword evidence="3" id="KW-1185">Reference proteome</keyword>
<feature type="compositionally biased region" description="Basic and acidic residues" evidence="1">
    <location>
        <begin position="118"/>
        <end position="127"/>
    </location>
</feature>
<proteinExistence type="predicted"/>
<feature type="region of interest" description="Disordered" evidence="1">
    <location>
        <begin position="18"/>
        <end position="127"/>
    </location>
</feature>
<protein>
    <submittedName>
        <fullName evidence="2">Uncharacterized protein</fullName>
    </submittedName>
</protein>
<feature type="compositionally biased region" description="Polar residues" evidence="1">
    <location>
        <begin position="46"/>
        <end position="88"/>
    </location>
</feature>
<gene>
    <name evidence="2" type="ORF">CTEN210_04479</name>
</gene>
<organism evidence="2 3">
    <name type="scientific">Chaetoceros tenuissimus</name>
    <dbReference type="NCBI Taxonomy" id="426638"/>
    <lineage>
        <taxon>Eukaryota</taxon>
        <taxon>Sar</taxon>
        <taxon>Stramenopiles</taxon>
        <taxon>Ochrophyta</taxon>
        <taxon>Bacillariophyta</taxon>
        <taxon>Coscinodiscophyceae</taxon>
        <taxon>Chaetocerotophycidae</taxon>
        <taxon>Chaetocerotales</taxon>
        <taxon>Chaetocerotaceae</taxon>
        <taxon>Chaetoceros</taxon>
    </lineage>
</organism>
<evidence type="ECO:0000313" key="2">
    <source>
        <dbReference type="EMBL" id="GFH48003.1"/>
    </source>
</evidence>
<reference evidence="2 3" key="1">
    <citation type="journal article" date="2021" name="Sci. Rep.">
        <title>The genome of the diatom Chaetoceros tenuissimus carries an ancient integrated fragment of an extant virus.</title>
        <authorList>
            <person name="Hongo Y."/>
            <person name="Kimura K."/>
            <person name="Takaki Y."/>
            <person name="Yoshida Y."/>
            <person name="Baba S."/>
            <person name="Kobayashi G."/>
            <person name="Nagasaki K."/>
            <person name="Hano T."/>
            <person name="Tomaru Y."/>
        </authorList>
    </citation>
    <scope>NUCLEOTIDE SEQUENCE [LARGE SCALE GENOMIC DNA]</scope>
    <source>
        <strain evidence="2 3">NIES-3715</strain>
    </source>
</reference>